<dbReference type="VEuPathDB" id="MicrosporidiaDB:AAJ76_990009833"/>
<name>A0A0F9Z8L7_9MICR</name>
<dbReference type="RefSeq" id="XP_024329956.1">
    <property type="nucleotide sequence ID" value="XM_024476701.1"/>
</dbReference>
<protein>
    <submittedName>
        <fullName evidence="1">Uncharacterized protein</fullName>
    </submittedName>
</protein>
<dbReference type="AlphaFoldDB" id="A0A0F9Z8L7"/>
<reference evidence="1 2" key="1">
    <citation type="journal article" date="2015" name="Environ. Microbiol.">
        <title>Genome analyses suggest the presence of polyploidy and recent human-driven expansions in eight global populations of the honeybee pathogen Nosema ceranae.</title>
        <authorList>
            <person name="Pelin A."/>
            <person name="Selman M."/>
            <person name="Aris-Brosou S."/>
            <person name="Farinelli L."/>
            <person name="Corradi N."/>
        </authorList>
    </citation>
    <scope>NUCLEOTIDE SEQUENCE [LARGE SCALE GENOMIC DNA]</scope>
    <source>
        <strain evidence="1 2">PA08 1199</strain>
    </source>
</reference>
<gene>
    <name evidence="1" type="ORF">AAJ76_990009833</name>
</gene>
<sequence>MSPLYINNSTTTFGHALKQSYTCFLLILFYYSIVNCSTCN</sequence>
<proteinExistence type="predicted"/>
<accession>A0A0F9Z8L7</accession>
<organism evidence="1 2">
    <name type="scientific">Vairimorpha ceranae</name>
    <dbReference type="NCBI Taxonomy" id="40302"/>
    <lineage>
        <taxon>Eukaryota</taxon>
        <taxon>Fungi</taxon>
        <taxon>Fungi incertae sedis</taxon>
        <taxon>Microsporidia</taxon>
        <taxon>Nosematidae</taxon>
        <taxon>Vairimorpha</taxon>
    </lineage>
</organism>
<dbReference type="EMBL" id="JPQZ01000099">
    <property type="protein sequence ID" value="KKO74214.1"/>
    <property type="molecule type" value="Genomic_DNA"/>
</dbReference>
<keyword evidence="2" id="KW-1185">Reference proteome</keyword>
<evidence type="ECO:0000313" key="2">
    <source>
        <dbReference type="Proteomes" id="UP000034350"/>
    </source>
</evidence>
<dbReference type="Proteomes" id="UP000034350">
    <property type="component" value="Unassembled WGS sequence"/>
</dbReference>
<comment type="caution">
    <text evidence="1">The sequence shown here is derived from an EMBL/GenBank/DDBJ whole genome shotgun (WGS) entry which is preliminary data.</text>
</comment>
<dbReference type="GeneID" id="36321658"/>
<evidence type="ECO:0000313" key="1">
    <source>
        <dbReference type="EMBL" id="KKO74214.1"/>
    </source>
</evidence>